<dbReference type="RefSeq" id="XP_040690867.1">
    <property type="nucleotide sequence ID" value="XM_040836231.1"/>
</dbReference>
<feature type="compositionally biased region" description="Low complexity" evidence="1">
    <location>
        <begin position="343"/>
        <end position="360"/>
    </location>
</feature>
<gene>
    <name evidence="2" type="ORF">ASPWEDRAFT_442980</name>
</gene>
<feature type="compositionally biased region" description="Low complexity" evidence="1">
    <location>
        <begin position="515"/>
        <end position="524"/>
    </location>
</feature>
<evidence type="ECO:0000313" key="3">
    <source>
        <dbReference type="Proteomes" id="UP000184383"/>
    </source>
</evidence>
<dbReference type="EMBL" id="KV878211">
    <property type="protein sequence ID" value="OJJ37191.1"/>
    <property type="molecule type" value="Genomic_DNA"/>
</dbReference>
<reference evidence="3" key="1">
    <citation type="journal article" date="2017" name="Genome Biol.">
        <title>Comparative genomics reveals high biological diversity and specific adaptations in the industrially and medically important fungal genus Aspergillus.</title>
        <authorList>
            <person name="de Vries R.P."/>
            <person name="Riley R."/>
            <person name="Wiebenga A."/>
            <person name="Aguilar-Osorio G."/>
            <person name="Amillis S."/>
            <person name="Uchima C.A."/>
            <person name="Anderluh G."/>
            <person name="Asadollahi M."/>
            <person name="Askin M."/>
            <person name="Barry K."/>
            <person name="Battaglia E."/>
            <person name="Bayram O."/>
            <person name="Benocci T."/>
            <person name="Braus-Stromeyer S.A."/>
            <person name="Caldana C."/>
            <person name="Canovas D."/>
            <person name="Cerqueira G.C."/>
            <person name="Chen F."/>
            <person name="Chen W."/>
            <person name="Choi C."/>
            <person name="Clum A."/>
            <person name="Dos Santos R.A."/>
            <person name="Damasio A.R."/>
            <person name="Diallinas G."/>
            <person name="Emri T."/>
            <person name="Fekete E."/>
            <person name="Flipphi M."/>
            <person name="Freyberg S."/>
            <person name="Gallo A."/>
            <person name="Gournas C."/>
            <person name="Habgood R."/>
            <person name="Hainaut M."/>
            <person name="Harispe M.L."/>
            <person name="Henrissat B."/>
            <person name="Hilden K.S."/>
            <person name="Hope R."/>
            <person name="Hossain A."/>
            <person name="Karabika E."/>
            <person name="Karaffa L."/>
            <person name="Karanyi Z."/>
            <person name="Krasevec N."/>
            <person name="Kuo A."/>
            <person name="Kusch H."/>
            <person name="LaButti K."/>
            <person name="Lagendijk E.L."/>
            <person name="Lapidus A."/>
            <person name="Levasseur A."/>
            <person name="Lindquist E."/>
            <person name="Lipzen A."/>
            <person name="Logrieco A.F."/>
            <person name="MacCabe A."/>
            <person name="Maekelae M.R."/>
            <person name="Malavazi I."/>
            <person name="Melin P."/>
            <person name="Meyer V."/>
            <person name="Mielnichuk N."/>
            <person name="Miskei M."/>
            <person name="Molnar A.P."/>
            <person name="Mule G."/>
            <person name="Ngan C.Y."/>
            <person name="Orejas M."/>
            <person name="Orosz E."/>
            <person name="Ouedraogo J.P."/>
            <person name="Overkamp K.M."/>
            <person name="Park H.-S."/>
            <person name="Perrone G."/>
            <person name="Piumi F."/>
            <person name="Punt P.J."/>
            <person name="Ram A.F."/>
            <person name="Ramon A."/>
            <person name="Rauscher S."/>
            <person name="Record E."/>
            <person name="Riano-Pachon D.M."/>
            <person name="Robert V."/>
            <person name="Roehrig J."/>
            <person name="Ruller R."/>
            <person name="Salamov A."/>
            <person name="Salih N.S."/>
            <person name="Samson R.A."/>
            <person name="Sandor E."/>
            <person name="Sanguinetti M."/>
            <person name="Schuetze T."/>
            <person name="Sepcic K."/>
            <person name="Shelest E."/>
            <person name="Sherlock G."/>
            <person name="Sophianopoulou V."/>
            <person name="Squina F.M."/>
            <person name="Sun H."/>
            <person name="Susca A."/>
            <person name="Todd R.B."/>
            <person name="Tsang A."/>
            <person name="Unkles S.E."/>
            <person name="van de Wiele N."/>
            <person name="van Rossen-Uffink D."/>
            <person name="Oliveira J.V."/>
            <person name="Vesth T.C."/>
            <person name="Visser J."/>
            <person name="Yu J.-H."/>
            <person name="Zhou M."/>
            <person name="Andersen M.R."/>
            <person name="Archer D.B."/>
            <person name="Baker S.E."/>
            <person name="Benoit I."/>
            <person name="Brakhage A.A."/>
            <person name="Braus G.H."/>
            <person name="Fischer R."/>
            <person name="Frisvad J.C."/>
            <person name="Goldman G.H."/>
            <person name="Houbraken J."/>
            <person name="Oakley B."/>
            <person name="Pocsi I."/>
            <person name="Scazzocchio C."/>
            <person name="Seiboth B."/>
            <person name="vanKuyk P.A."/>
            <person name="Wortman J."/>
            <person name="Dyer P.S."/>
            <person name="Grigoriev I.V."/>
        </authorList>
    </citation>
    <scope>NUCLEOTIDE SEQUENCE [LARGE SCALE GENOMIC DNA]</scope>
    <source>
        <strain evidence="3">DTO 134E9</strain>
    </source>
</reference>
<evidence type="ECO:0000256" key="1">
    <source>
        <dbReference type="SAM" id="MobiDB-lite"/>
    </source>
</evidence>
<feature type="compositionally biased region" description="Polar residues" evidence="1">
    <location>
        <begin position="75"/>
        <end position="93"/>
    </location>
</feature>
<feature type="compositionally biased region" description="Low complexity" evidence="1">
    <location>
        <begin position="562"/>
        <end position="615"/>
    </location>
</feature>
<accession>A0A1L9RQH8</accession>
<feature type="compositionally biased region" description="Polar residues" evidence="1">
    <location>
        <begin position="167"/>
        <end position="204"/>
    </location>
</feature>
<dbReference type="AlphaFoldDB" id="A0A1L9RQH8"/>
<dbReference type="VEuPathDB" id="FungiDB:ASPWEDRAFT_442980"/>
<keyword evidence="3" id="KW-1185">Reference proteome</keyword>
<evidence type="ECO:0000313" key="2">
    <source>
        <dbReference type="EMBL" id="OJJ37191.1"/>
    </source>
</evidence>
<sequence>MFSIFSQQAIPFKRRMRSRWPPKPFVEDELQSLSRELHGLSRLGETPGLEAVCARGTLEQYPVIIDVPPPPPSTAILTPSSMEDLSRGNSSDESVGPPTPLDVRKEPLFYSVDSAPSKSPPWPVLPTKIKSQDKTPSRGRLPGQKSHPQPVQSTRSASHSQRRPSSRLPTSIVQNGNTKKSNTPAISRSSSQSPRNTPVPSSATRPAEGTPIKVPLLSAPPKPTRPKAVRIGSSEGRSKADQNPTRSPTLTSTSGSGHLSDSTTSNTTVNRKRPGQSSLSRVNEKASDAPTSLAQRLEEKLKRRQKLRESGVSSDLDKPRSDSIVLRKTKPAVKLTLDTSTLSQGSRSRPPSTSSRRQTPAAGYVEEHDPFAASFAAVSTLVDTLQDQSYANESPPKPVPSDEEKQTRSRPSTRLVVPSDEEKKARSRSSTRLIVPSDDEKRRSRSSVMLAAPSDDEKRRSRSTIRHIIPCDDEKRRSQSTIRHIIPSDEEKRRSPSLVGKSATPSEEKHARSHSTVNRAVSSTRVRRTRSRSRARRSVTFLDDTAQQSTSSQQDECDQPKQMLQLRLSQRSISSRDASRQSSRQSSPVSRQSSPVSRQSSPISRQPSPTPPGLCLLPCPRSIPVAGHQDWYTIKGLTHLDICPSCTSQLDKSEFRDSFIPSGPKPRGQMVRCSFSEPWTRLAWVQTIKKHHENLDMLYHMTRPSTERKQCPGRTISDQHWYRVIDPSTGMFLPKFNVCSACIRNLRVLMPSHRDSFKRSTEMQERVCDFVSDSPRFIQYIDYLDMAANRAVSEGASQPDLDDFLTYARRKVVLRDCRRDRVVLSTWHYMRQLPELTVCEDCYDDVVWPLVKAKQPIARKFSTSMRLLPGEDPTQCGEASCQLYSPRTRAKFREAVQKNDLTYLKLIGLRRYEAEQRFRDRRQQLVEEQRLGYDCDAEFRENMEEWKKWE</sequence>
<proteinExistence type="predicted"/>
<feature type="region of interest" description="Disordered" evidence="1">
    <location>
        <begin position="386"/>
        <end position="615"/>
    </location>
</feature>
<protein>
    <submittedName>
        <fullName evidence="2">Uncharacterized protein</fullName>
    </submittedName>
</protein>
<feature type="compositionally biased region" description="Low complexity" evidence="1">
    <location>
        <begin position="538"/>
        <end position="554"/>
    </location>
</feature>
<organism evidence="2 3">
    <name type="scientific">Aspergillus wentii DTO 134E9</name>
    <dbReference type="NCBI Taxonomy" id="1073089"/>
    <lineage>
        <taxon>Eukaryota</taxon>
        <taxon>Fungi</taxon>
        <taxon>Dikarya</taxon>
        <taxon>Ascomycota</taxon>
        <taxon>Pezizomycotina</taxon>
        <taxon>Eurotiomycetes</taxon>
        <taxon>Eurotiomycetidae</taxon>
        <taxon>Eurotiales</taxon>
        <taxon>Aspergillaceae</taxon>
        <taxon>Aspergillus</taxon>
        <taxon>Aspergillus subgen. Cremei</taxon>
    </lineage>
</organism>
<name>A0A1L9RQH8_ASPWE</name>
<dbReference type="STRING" id="1073089.A0A1L9RQH8"/>
<feature type="compositionally biased region" description="Basic residues" evidence="1">
    <location>
        <begin position="525"/>
        <end position="537"/>
    </location>
</feature>
<dbReference type="Proteomes" id="UP000184383">
    <property type="component" value="Unassembled WGS sequence"/>
</dbReference>
<dbReference type="OrthoDB" id="5324692at2759"/>
<feature type="compositionally biased region" description="Polar residues" evidence="1">
    <location>
        <begin position="146"/>
        <end position="159"/>
    </location>
</feature>
<dbReference type="GeneID" id="63752079"/>
<feature type="region of interest" description="Disordered" evidence="1">
    <location>
        <begin position="66"/>
        <end position="367"/>
    </location>
</feature>
<feature type="compositionally biased region" description="Low complexity" evidence="1">
    <location>
        <begin position="244"/>
        <end position="265"/>
    </location>
</feature>